<evidence type="ECO:0000313" key="3">
    <source>
        <dbReference type="EMBL" id="MFC5478133.1"/>
    </source>
</evidence>
<dbReference type="Pfam" id="PF05137">
    <property type="entry name" value="PilN"/>
    <property type="match status" value="1"/>
</dbReference>
<accession>A0ABW0MME6</accession>
<evidence type="ECO:0000256" key="1">
    <source>
        <dbReference type="SAM" id="Coils"/>
    </source>
</evidence>
<keyword evidence="1" id="KW-0175">Coiled coil</keyword>
<dbReference type="InterPro" id="IPR007813">
    <property type="entry name" value="PilN"/>
</dbReference>
<evidence type="ECO:0000256" key="2">
    <source>
        <dbReference type="SAM" id="Phobius"/>
    </source>
</evidence>
<dbReference type="Proteomes" id="UP001596101">
    <property type="component" value="Unassembled WGS sequence"/>
</dbReference>
<reference evidence="4" key="1">
    <citation type="journal article" date="2019" name="Int. J. Syst. Evol. Microbiol.">
        <title>The Global Catalogue of Microorganisms (GCM) 10K type strain sequencing project: providing services to taxonomists for standard genome sequencing and annotation.</title>
        <authorList>
            <consortium name="The Broad Institute Genomics Platform"/>
            <consortium name="The Broad Institute Genome Sequencing Center for Infectious Disease"/>
            <person name="Wu L."/>
            <person name="Ma J."/>
        </authorList>
    </citation>
    <scope>NUCLEOTIDE SEQUENCE [LARGE SCALE GENOMIC DNA]</scope>
    <source>
        <strain evidence="4">CCUG 43111</strain>
    </source>
</reference>
<sequence>MSQQINLFNPVFLQQKKLFSARTMGAALLVLFIGVAALDAYGRLRLEALQKEADAGAAQLNQKQARLTNVGKEFAPRQKSAAVEAELAEVEGQLAALREVSGVLERGELGNTQGYAEYFRALARQHVDGLWLTGVSIAGAGVDIGVRGRALDPQRVPGYLNRLTSEPVMRGKSFGSLSISQGVGATRLDENGKTVAQAAPYVEFSLLSAPEGVKP</sequence>
<protein>
    <submittedName>
        <fullName evidence="3">PilN domain-containing protein</fullName>
    </submittedName>
</protein>
<keyword evidence="2" id="KW-0812">Transmembrane</keyword>
<keyword evidence="2" id="KW-0472">Membrane</keyword>
<evidence type="ECO:0000313" key="4">
    <source>
        <dbReference type="Proteomes" id="UP001596101"/>
    </source>
</evidence>
<keyword evidence="4" id="KW-1185">Reference proteome</keyword>
<feature type="coiled-coil region" evidence="1">
    <location>
        <begin position="46"/>
        <end position="100"/>
    </location>
</feature>
<dbReference type="EMBL" id="JBHSMR010000013">
    <property type="protein sequence ID" value="MFC5478133.1"/>
    <property type="molecule type" value="Genomic_DNA"/>
</dbReference>
<organism evidence="3 4">
    <name type="scientific">Massilia suwonensis</name>
    <dbReference type="NCBI Taxonomy" id="648895"/>
    <lineage>
        <taxon>Bacteria</taxon>
        <taxon>Pseudomonadati</taxon>
        <taxon>Pseudomonadota</taxon>
        <taxon>Betaproteobacteria</taxon>
        <taxon>Burkholderiales</taxon>
        <taxon>Oxalobacteraceae</taxon>
        <taxon>Telluria group</taxon>
        <taxon>Massilia</taxon>
    </lineage>
</organism>
<gene>
    <name evidence="3" type="ORF">ACFPQ5_08030</name>
</gene>
<name>A0ABW0MME6_9BURK</name>
<comment type="caution">
    <text evidence="3">The sequence shown here is derived from an EMBL/GenBank/DDBJ whole genome shotgun (WGS) entry which is preliminary data.</text>
</comment>
<feature type="transmembrane region" description="Helical" evidence="2">
    <location>
        <begin position="20"/>
        <end position="41"/>
    </location>
</feature>
<proteinExistence type="predicted"/>
<keyword evidence="2" id="KW-1133">Transmembrane helix</keyword>
<dbReference type="RefSeq" id="WP_379753276.1">
    <property type="nucleotide sequence ID" value="NZ_JBHSMR010000013.1"/>
</dbReference>